<evidence type="ECO:0000256" key="2">
    <source>
        <dbReference type="ARBA" id="ARBA00022801"/>
    </source>
</evidence>
<dbReference type="Gene3D" id="3.90.79.10">
    <property type="entry name" value="Nucleoside Triphosphate Pyrophosphohydrolase"/>
    <property type="match status" value="1"/>
</dbReference>
<feature type="domain" description="Nudix hydrolase" evidence="3">
    <location>
        <begin position="15"/>
        <end position="145"/>
    </location>
</feature>
<evidence type="ECO:0000256" key="1">
    <source>
        <dbReference type="ARBA" id="ARBA00001946"/>
    </source>
</evidence>
<evidence type="ECO:0000313" key="5">
    <source>
        <dbReference type="Proteomes" id="UP000032232"/>
    </source>
</evidence>
<reference evidence="4 5" key="1">
    <citation type="submission" date="2015-02" db="EMBL/GenBank/DDBJ databases">
        <title>Genome Sequence of Jannaschia aquimarina DSM28248, a member of the Roseobacter clade.</title>
        <authorList>
            <person name="Voget S."/>
            <person name="Daniel R."/>
        </authorList>
    </citation>
    <scope>NUCLEOTIDE SEQUENCE [LARGE SCALE GENOMIC DNA]</scope>
    <source>
        <strain evidence="4 5">GSW-M26</strain>
    </source>
</reference>
<keyword evidence="5" id="KW-1185">Reference proteome</keyword>
<keyword evidence="2" id="KW-0378">Hydrolase</keyword>
<dbReference type="EMBL" id="JYFE01000023">
    <property type="protein sequence ID" value="KIT17016.1"/>
    <property type="molecule type" value="Genomic_DNA"/>
</dbReference>
<dbReference type="PANTHER" id="PTHR43046">
    <property type="entry name" value="GDP-MANNOSE MANNOSYL HYDROLASE"/>
    <property type="match status" value="1"/>
</dbReference>
<dbReference type="PATRIC" id="fig|935700.4.peg.1252"/>
<dbReference type="InterPro" id="IPR015797">
    <property type="entry name" value="NUDIX_hydrolase-like_dom_sf"/>
</dbReference>
<dbReference type="Proteomes" id="UP000032232">
    <property type="component" value="Unassembled WGS sequence"/>
</dbReference>
<evidence type="ECO:0000313" key="4">
    <source>
        <dbReference type="EMBL" id="KIT17016.1"/>
    </source>
</evidence>
<name>A0A0D1EJ62_9RHOB</name>
<dbReference type="SUPFAM" id="SSF55811">
    <property type="entry name" value="Nudix"/>
    <property type="match status" value="1"/>
</dbReference>
<dbReference type="PROSITE" id="PS51462">
    <property type="entry name" value="NUDIX"/>
    <property type="match status" value="1"/>
</dbReference>
<sequence>MIPRLGRPPPSVPHRFRPGAYAILVKGDRILLTEQDMPDGVELQLPGGGLEPEETTIPGLVREVIEETGYRCRILRRVGAYRRFTMMEDYGVRAEKLCHIYLGQAGLRIGPPREQGHRAIWAHRDEAIRGLANRADAEILHRVLRNRWTRR</sequence>
<dbReference type="OrthoDB" id="9816040at2"/>
<dbReference type="InterPro" id="IPR020084">
    <property type="entry name" value="NUDIX_hydrolase_CS"/>
</dbReference>
<accession>A0A0D1EJ62</accession>
<evidence type="ECO:0000259" key="3">
    <source>
        <dbReference type="PROSITE" id="PS51462"/>
    </source>
</evidence>
<proteinExistence type="predicted"/>
<dbReference type="AlphaFoldDB" id="A0A0D1EJ62"/>
<dbReference type="Pfam" id="PF00293">
    <property type="entry name" value="NUDIX"/>
    <property type="match status" value="1"/>
</dbReference>
<dbReference type="RefSeq" id="WP_043918050.1">
    <property type="nucleotide sequence ID" value="NZ_FZPF01000002.1"/>
</dbReference>
<organism evidence="4 5">
    <name type="scientific">Jannaschia aquimarina</name>
    <dbReference type="NCBI Taxonomy" id="935700"/>
    <lineage>
        <taxon>Bacteria</taxon>
        <taxon>Pseudomonadati</taxon>
        <taxon>Pseudomonadota</taxon>
        <taxon>Alphaproteobacteria</taxon>
        <taxon>Rhodobacterales</taxon>
        <taxon>Roseobacteraceae</taxon>
        <taxon>Jannaschia</taxon>
    </lineage>
</organism>
<comment type="cofactor">
    <cofactor evidence="1">
        <name>Mg(2+)</name>
        <dbReference type="ChEBI" id="CHEBI:18420"/>
    </cofactor>
</comment>
<protein>
    <submittedName>
        <fullName evidence="4">RppH_1 protein</fullName>
    </submittedName>
</protein>
<gene>
    <name evidence="4" type="primary">rppH_1</name>
    <name evidence="4" type="ORF">jaqu_12060</name>
</gene>
<dbReference type="PANTHER" id="PTHR43046:SF2">
    <property type="entry name" value="8-OXO-DGTP DIPHOSPHATASE-RELATED"/>
    <property type="match status" value="1"/>
</dbReference>
<dbReference type="InterPro" id="IPR000086">
    <property type="entry name" value="NUDIX_hydrolase_dom"/>
</dbReference>
<dbReference type="GO" id="GO:0016787">
    <property type="term" value="F:hydrolase activity"/>
    <property type="evidence" value="ECO:0007669"/>
    <property type="project" value="UniProtKB-KW"/>
</dbReference>
<comment type="caution">
    <text evidence="4">The sequence shown here is derived from an EMBL/GenBank/DDBJ whole genome shotgun (WGS) entry which is preliminary data.</text>
</comment>
<dbReference type="PROSITE" id="PS00893">
    <property type="entry name" value="NUDIX_BOX"/>
    <property type="match status" value="1"/>
</dbReference>
<dbReference type="STRING" id="935700.jaqu_12060"/>